<dbReference type="GO" id="GO:0020037">
    <property type="term" value="F:heme binding"/>
    <property type="evidence" value="ECO:0007669"/>
    <property type="project" value="InterPro"/>
</dbReference>
<dbReference type="OrthoDB" id="1470350at2759"/>
<gene>
    <name evidence="7" type="ORF">SETIT_2G061500v2</name>
</gene>
<dbReference type="PANTHER" id="PTHR24296">
    <property type="entry name" value="CYTOCHROME P450"/>
    <property type="match status" value="1"/>
</dbReference>
<name>A0A368PVT1_SETIT</name>
<evidence type="ECO:0000256" key="2">
    <source>
        <dbReference type="ARBA" id="ARBA00022723"/>
    </source>
</evidence>
<feature type="compositionally biased region" description="Basic and acidic residues" evidence="5">
    <location>
        <begin position="512"/>
        <end position="528"/>
    </location>
</feature>
<evidence type="ECO:0000256" key="1">
    <source>
        <dbReference type="ARBA" id="ARBA00010617"/>
    </source>
</evidence>
<keyword evidence="6" id="KW-0472">Membrane</keyword>
<keyword evidence="3" id="KW-0560">Oxidoreductase</keyword>
<dbReference type="GO" id="GO:0016705">
    <property type="term" value="F:oxidoreductase activity, acting on paired donors, with incorporation or reduction of molecular oxygen"/>
    <property type="evidence" value="ECO:0007669"/>
    <property type="project" value="InterPro"/>
</dbReference>
<dbReference type="InterPro" id="IPR001128">
    <property type="entry name" value="Cyt_P450"/>
</dbReference>
<protein>
    <recommendedName>
        <fullName evidence="8">Cytochrome P450</fullName>
    </recommendedName>
</protein>
<feature type="region of interest" description="Disordered" evidence="5">
    <location>
        <begin position="497"/>
        <end position="575"/>
    </location>
</feature>
<evidence type="ECO:0000256" key="3">
    <source>
        <dbReference type="ARBA" id="ARBA00023002"/>
    </source>
</evidence>
<keyword evidence="4" id="KW-0408">Iron</keyword>
<evidence type="ECO:0000256" key="5">
    <source>
        <dbReference type="SAM" id="MobiDB-lite"/>
    </source>
</evidence>
<dbReference type="EMBL" id="CM003529">
    <property type="protein sequence ID" value="RCV09835.1"/>
    <property type="molecule type" value="Genomic_DNA"/>
</dbReference>
<evidence type="ECO:0000313" key="7">
    <source>
        <dbReference type="EMBL" id="RCV09835.1"/>
    </source>
</evidence>
<dbReference type="GO" id="GO:0005506">
    <property type="term" value="F:iron ion binding"/>
    <property type="evidence" value="ECO:0007669"/>
    <property type="project" value="InterPro"/>
</dbReference>
<dbReference type="AlphaFoldDB" id="A0A368PVT1"/>
<dbReference type="InterPro" id="IPR036396">
    <property type="entry name" value="Cyt_P450_sf"/>
</dbReference>
<comment type="similarity">
    <text evidence="1">Belongs to the cytochrome P450 family.</text>
</comment>
<feature type="transmembrane region" description="Helical" evidence="6">
    <location>
        <begin position="6"/>
        <end position="29"/>
    </location>
</feature>
<evidence type="ECO:0000256" key="4">
    <source>
        <dbReference type="ARBA" id="ARBA00023004"/>
    </source>
</evidence>
<sequence length="575" mass="62441">MELSLTSPPLVFVVVVMFFTLLLQLPRYLRLRDPRKQPRAYGLKVYPLLGTLPHLVRNRHRFLEWSTGLQRSPTYTISFEAVGFGGGVITANTANVEHFLKTNFGNYPRDLLGGGIFNSDGDRWLWQRKAACHDFSTSSLRGFVGDAVRPPSGCCRCWPGRRATGVLDVLQRFAFDNICSVAFGRCGGSGGCSTESERRMRAAAGEIRAYAARIVRERRGRMEAGQARGDDLLSRFAAGGEHGDESLRDVVTNFLLASRDATSSALTWFFWMVSGRPDVEDRIVREIRAARASSVSAGAGTTTAPFSLDELRGMHYLHSMRLYPPVAINTRRCERGEFLPDGTFVGGGWQVSYSAYAMGAGGGRVGAGLRGVHTGAVARRRRHVPAGEPVQVSGLPHAGPRTCLGREMDYVQMKSIAACVLERLTLWFAGGEGPPVIELAVTLRMKGGLPMQAPPKGAEGQAPTGGGLPTFWKVVGERRPDHLAAATGQAVAYRTHVRHSDTCRRPSSAIGVDERDNRHDHDAQDLPRSHSVRLTTRSGMMKLDVPAGTGTGPKAGPLGGPTSAHHAGNTKEKKF</sequence>
<feature type="compositionally biased region" description="Gly residues" evidence="5">
    <location>
        <begin position="549"/>
        <end position="559"/>
    </location>
</feature>
<keyword evidence="6" id="KW-0812">Transmembrane</keyword>
<organism evidence="7">
    <name type="scientific">Setaria italica</name>
    <name type="common">Foxtail millet</name>
    <name type="synonym">Panicum italicum</name>
    <dbReference type="NCBI Taxonomy" id="4555"/>
    <lineage>
        <taxon>Eukaryota</taxon>
        <taxon>Viridiplantae</taxon>
        <taxon>Streptophyta</taxon>
        <taxon>Embryophyta</taxon>
        <taxon>Tracheophyta</taxon>
        <taxon>Spermatophyta</taxon>
        <taxon>Magnoliopsida</taxon>
        <taxon>Liliopsida</taxon>
        <taxon>Poales</taxon>
        <taxon>Poaceae</taxon>
        <taxon>PACMAD clade</taxon>
        <taxon>Panicoideae</taxon>
        <taxon>Panicodae</taxon>
        <taxon>Paniceae</taxon>
        <taxon>Cenchrinae</taxon>
        <taxon>Setaria</taxon>
    </lineage>
</organism>
<dbReference type="GO" id="GO:0004497">
    <property type="term" value="F:monooxygenase activity"/>
    <property type="evidence" value="ECO:0007669"/>
    <property type="project" value="InterPro"/>
</dbReference>
<proteinExistence type="inferred from homology"/>
<reference evidence="7" key="1">
    <citation type="journal article" date="2012" name="Nat. Biotechnol.">
        <title>Reference genome sequence of the model plant Setaria.</title>
        <authorList>
            <person name="Bennetzen J.L."/>
            <person name="Schmutz J."/>
            <person name="Wang H."/>
            <person name="Percifield R."/>
            <person name="Hawkins J."/>
            <person name="Pontaroli A.C."/>
            <person name="Estep M."/>
            <person name="Feng L."/>
            <person name="Vaughn J.N."/>
            <person name="Grimwood J."/>
            <person name="Jenkins J."/>
            <person name="Barry K."/>
            <person name="Lindquist E."/>
            <person name="Hellsten U."/>
            <person name="Deshpande S."/>
            <person name="Wang X."/>
            <person name="Wu X."/>
            <person name="Mitros T."/>
            <person name="Triplett J."/>
            <person name="Yang X."/>
            <person name="Ye C.Y."/>
            <person name="Mauro-Herrera M."/>
            <person name="Wang L."/>
            <person name="Li P."/>
            <person name="Sharma M."/>
            <person name="Sharma R."/>
            <person name="Ronald P.C."/>
            <person name="Panaud O."/>
            <person name="Kellogg E.A."/>
            <person name="Brutnell T.P."/>
            <person name="Doust A.N."/>
            <person name="Tuskan G.A."/>
            <person name="Rokhsar D."/>
            <person name="Devos K.M."/>
        </authorList>
    </citation>
    <scope>NUCLEOTIDE SEQUENCE [LARGE SCALE GENOMIC DNA]</scope>
    <source>
        <strain evidence="7">Yugu1</strain>
    </source>
</reference>
<evidence type="ECO:0000256" key="6">
    <source>
        <dbReference type="SAM" id="Phobius"/>
    </source>
</evidence>
<keyword evidence="2" id="KW-0479">Metal-binding</keyword>
<reference evidence="7" key="2">
    <citation type="submission" date="2015-07" db="EMBL/GenBank/DDBJ databases">
        <authorList>
            <person name="Noorani M."/>
        </authorList>
    </citation>
    <scope>NUCLEOTIDE SEQUENCE</scope>
    <source>
        <strain evidence="7">Yugu1</strain>
    </source>
</reference>
<evidence type="ECO:0008006" key="8">
    <source>
        <dbReference type="Google" id="ProtNLM"/>
    </source>
</evidence>
<keyword evidence="6" id="KW-1133">Transmembrane helix</keyword>
<dbReference type="Pfam" id="PF00067">
    <property type="entry name" value="p450"/>
    <property type="match status" value="1"/>
</dbReference>
<accession>A0A368PVT1</accession>
<dbReference type="SUPFAM" id="SSF48264">
    <property type="entry name" value="Cytochrome P450"/>
    <property type="match status" value="2"/>
</dbReference>
<dbReference type="Gene3D" id="1.10.630.10">
    <property type="entry name" value="Cytochrome P450"/>
    <property type="match status" value="1"/>
</dbReference>